<evidence type="ECO:0000313" key="1">
    <source>
        <dbReference type="EMBL" id="NWC17457.1"/>
    </source>
</evidence>
<organism evidence="1 2">
    <name type="scientific">Pseudomonas gingeri</name>
    <dbReference type="NCBI Taxonomy" id="117681"/>
    <lineage>
        <taxon>Bacteria</taxon>
        <taxon>Pseudomonadati</taxon>
        <taxon>Pseudomonadota</taxon>
        <taxon>Gammaproteobacteria</taxon>
        <taxon>Pseudomonadales</taxon>
        <taxon>Pseudomonadaceae</taxon>
        <taxon>Pseudomonas</taxon>
    </lineage>
</organism>
<accession>A0A7Y8CGL6</accession>
<proteinExistence type="predicted"/>
<comment type="caution">
    <text evidence="1">The sequence shown here is derived from an EMBL/GenBank/DDBJ whole genome shotgun (WGS) entry which is preliminary data.</text>
</comment>
<protein>
    <submittedName>
        <fullName evidence="1">Uncharacterized protein</fullName>
    </submittedName>
</protein>
<name>A0A7Y8CGL6_9PSED</name>
<dbReference type="AlphaFoldDB" id="A0A7Y8CGL6"/>
<dbReference type="RefSeq" id="WP_146049227.1">
    <property type="nucleotide sequence ID" value="NZ_JACAQE010000009.1"/>
</dbReference>
<evidence type="ECO:0000313" key="2">
    <source>
        <dbReference type="Proteomes" id="UP000517547"/>
    </source>
</evidence>
<gene>
    <name evidence="1" type="ORF">HX845_27630</name>
</gene>
<sequence>MVNLTGEPEGSWVDGLHTRQAVRFPLEGKLRLERIADSITITLAKNDACQLYVGFAIALEAFNC</sequence>
<reference evidence="1 2" key="1">
    <citation type="submission" date="2020-04" db="EMBL/GenBank/DDBJ databases">
        <title>Molecular characterization of pseudomonads from Agaricus bisporus reveal novel blotch 2 pathogens in Western Europe.</title>
        <authorList>
            <person name="Taparia T."/>
            <person name="Krijger M."/>
            <person name="Haynes E."/>
            <person name="Elpinstone J.G."/>
            <person name="Noble R."/>
            <person name="Van Der Wolf J."/>
        </authorList>
    </citation>
    <scope>NUCLEOTIDE SEQUENCE [LARGE SCALE GENOMIC DNA]</scope>
    <source>
        <strain evidence="1 2">IPO3738</strain>
    </source>
</reference>
<dbReference type="Proteomes" id="UP000517547">
    <property type="component" value="Unassembled WGS sequence"/>
</dbReference>
<dbReference type="EMBL" id="JACAQE010000009">
    <property type="protein sequence ID" value="NWC17457.1"/>
    <property type="molecule type" value="Genomic_DNA"/>
</dbReference>